<dbReference type="EMBL" id="CM042023">
    <property type="protein sequence ID" value="KAI3812399.1"/>
    <property type="molecule type" value="Genomic_DNA"/>
</dbReference>
<reference evidence="2" key="1">
    <citation type="journal article" date="2022" name="Mol. Ecol. Resour.">
        <title>The genomes of chicory, endive, great burdock and yacon provide insights into Asteraceae palaeo-polyploidization history and plant inulin production.</title>
        <authorList>
            <person name="Fan W."/>
            <person name="Wang S."/>
            <person name="Wang H."/>
            <person name="Wang A."/>
            <person name="Jiang F."/>
            <person name="Liu H."/>
            <person name="Zhao H."/>
            <person name="Xu D."/>
            <person name="Zhang Y."/>
        </authorList>
    </citation>
    <scope>NUCLEOTIDE SEQUENCE [LARGE SCALE GENOMIC DNA]</scope>
    <source>
        <strain evidence="2">cv. Yunnan</strain>
    </source>
</reference>
<accession>A0ACB9IWK4</accession>
<sequence>MPIYGVHIYIEVMSASLHRSYKAQAIVGKPPYLKCDDLSKKKRTTRLLKFRLMEMILLKFLAGRERL</sequence>
<keyword evidence="2" id="KW-1185">Reference proteome</keyword>
<protein>
    <submittedName>
        <fullName evidence="1">Uncharacterized protein</fullName>
    </submittedName>
</protein>
<organism evidence="1 2">
    <name type="scientific">Smallanthus sonchifolius</name>
    <dbReference type="NCBI Taxonomy" id="185202"/>
    <lineage>
        <taxon>Eukaryota</taxon>
        <taxon>Viridiplantae</taxon>
        <taxon>Streptophyta</taxon>
        <taxon>Embryophyta</taxon>
        <taxon>Tracheophyta</taxon>
        <taxon>Spermatophyta</taxon>
        <taxon>Magnoliopsida</taxon>
        <taxon>eudicotyledons</taxon>
        <taxon>Gunneridae</taxon>
        <taxon>Pentapetalae</taxon>
        <taxon>asterids</taxon>
        <taxon>campanulids</taxon>
        <taxon>Asterales</taxon>
        <taxon>Asteraceae</taxon>
        <taxon>Asteroideae</taxon>
        <taxon>Heliantheae alliance</taxon>
        <taxon>Millerieae</taxon>
        <taxon>Smallanthus</taxon>
    </lineage>
</organism>
<comment type="caution">
    <text evidence="1">The sequence shown here is derived from an EMBL/GenBank/DDBJ whole genome shotgun (WGS) entry which is preliminary data.</text>
</comment>
<evidence type="ECO:0000313" key="2">
    <source>
        <dbReference type="Proteomes" id="UP001056120"/>
    </source>
</evidence>
<evidence type="ECO:0000313" key="1">
    <source>
        <dbReference type="EMBL" id="KAI3812399.1"/>
    </source>
</evidence>
<name>A0ACB9IWK4_9ASTR</name>
<reference evidence="1 2" key="2">
    <citation type="journal article" date="2022" name="Mol. Ecol. Resour.">
        <title>The genomes of chicory, endive, great burdock and yacon provide insights into Asteraceae paleo-polyploidization history and plant inulin production.</title>
        <authorList>
            <person name="Fan W."/>
            <person name="Wang S."/>
            <person name="Wang H."/>
            <person name="Wang A."/>
            <person name="Jiang F."/>
            <person name="Liu H."/>
            <person name="Zhao H."/>
            <person name="Xu D."/>
            <person name="Zhang Y."/>
        </authorList>
    </citation>
    <scope>NUCLEOTIDE SEQUENCE [LARGE SCALE GENOMIC DNA]</scope>
    <source>
        <strain evidence="2">cv. Yunnan</strain>
        <tissue evidence="1">Leaves</tissue>
    </source>
</reference>
<dbReference type="Proteomes" id="UP001056120">
    <property type="component" value="Linkage Group LG06"/>
</dbReference>
<gene>
    <name evidence="1" type="ORF">L1987_17106</name>
</gene>
<proteinExistence type="predicted"/>